<reference evidence="2" key="1">
    <citation type="journal article" date="2015" name="MBio">
        <title>Eco-Evolutionary Dynamics of Episomes among Ecologically Cohesive Bacterial Populations.</title>
        <authorList>
            <person name="Xue H."/>
            <person name="Cordero O.X."/>
            <person name="Camas F.M."/>
            <person name="Trimble W."/>
            <person name="Meyer F."/>
            <person name="Guglielmini J."/>
            <person name="Rocha E.P."/>
            <person name="Polz M.F."/>
        </authorList>
    </citation>
    <scope>NUCLEOTIDE SEQUENCE</scope>
    <source>
        <strain evidence="2">F12 FF_152</strain>
    </source>
</reference>
<dbReference type="InterPro" id="IPR012931">
    <property type="entry name" value="TraG_N_Proteobacteria"/>
</dbReference>
<dbReference type="Pfam" id="PF07916">
    <property type="entry name" value="TraG_N"/>
    <property type="match status" value="1"/>
</dbReference>
<sequence>MMMGVTETVETVFNTSDNRRYGRTGMLFGSELYQLSRQADIKDIELRQQWNDFLKVA</sequence>
<dbReference type="EMBL" id="KP795693">
    <property type="protein sequence ID" value="AKN40410.1"/>
    <property type="molecule type" value="Genomic_DNA"/>
</dbReference>
<evidence type="ECO:0000313" key="2">
    <source>
        <dbReference type="EMBL" id="AKN40410.1"/>
    </source>
</evidence>
<proteinExistence type="predicted"/>
<feature type="domain" description="TraG N-terminal Proteobacteria" evidence="1">
    <location>
        <begin position="3"/>
        <end position="55"/>
    </location>
</feature>
<dbReference type="AlphaFoldDB" id="A0A0H3ZVU9"/>
<organism evidence="2">
    <name type="scientific">Vibrio sp. F12 FF_152</name>
    <dbReference type="NCBI Taxonomy" id="1652829"/>
    <lineage>
        <taxon>Bacteria</taxon>
        <taxon>Pseudomonadati</taxon>
        <taxon>Pseudomonadota</taxon>
        <taxon>Gammaproteobacteria</taxon>
        <taxon>Vibrionales</taxon>
        <taxon>Vibrionaceae</taxon>
        <taxon>Vibrio</taxon>
    </lineage>
</organism>
<name>A0A0H3ZVU9_9VIBR</name>
<evidence type="ECO:0000259" key="1">
    <source>
        <dbReference type="Pfam" id="PF07916"/>
    </source>
</evidence>
<protein>
    <submittedName>
        <fullName evidence="2">IncF plasmid conjugative transfer protein TraG</fullName>
    </submittedName>
</protein>
<accession>A0A0H3ZVU9</accession>